<gene>
    <name evidence="2" type="ORF">CA2015_2698</name>
</gene>
<dbReference type="RefSeq" id="WP_157470472.1">
    <property type="nucleotide sequence ID" value="NZ_CP012040.1"/>
</dbReference>
<reference evidence="2 3" key="1">
    <citation type="submission" date="2015-07" db="EMBL/GenBank/DDBJ databases">
        <authorList>
            <person name="Kim K.M."/>
        </authorList>
    </citation>
    <scope>NUCLEOTIDE SEQUENCE [LARGE SCALE GENOMIC DNA]</scope>
    <source>
        <strain evidence="2 3">KCTC 12363</strain>
    </source>
</reference>
<dbReference type="OrthoDB" id="966117at2"/>
<accession>A0A0H4PGY8</accession>
<keyword evidence="1" id="KW-0472">Membrane</keyword>
<evidence type="ECO:0000313" key="3">
    <source>
        <dbReference type="Proteomes" id="UP000036520"/>
    </source>
</evidence>
<evidence type="ECO:0008006" key="4">
    <source>
        <dbReference type="Google" id="ProtNLM"/>
    </source>
</evidence>
<name>A0A0H4PGY8_9BACT</name>
<evidence type="ECO:0000313" key="2">
    <source>
        <dbReference type="EMBL" id="AKP52108.1"/>
    </source>
</evidence>
<dbReference type="EMBL" id="CP012040">
    <property type="protein sequence ID" value="AKP52108.1"/>
    <property type="molecule type" value="Genomic_DNA"/>
</dbReference>
<feature type="transmembrane region" description="Helical" evidence="1">
    <location>
        <begin position="168"/>
        <end position="189"/>
    </location>
</feature>
<dbReference type="STRING" id="320787.CA2015_2698"/>
<feature type="transmembrane region" description="Helical" evidence="1">
    <location>
        <begin position="102"/>
        <end position="121"/>
    </location>
</feature>
<sequence>MTQKIARLISRIGHPISLLLTFLVYFLFSIHTPLKGFWTLIIILSLGILPLIAWNLYHSRKGLYSNFDVSIRTQRSSMYRFILLLAVIVLTALWFSNQPFNVIIGSLVLIQLLLLAFFINYKTKISLHVAIAVYTGFGLWEINREFSMVIWAVTPLIAWSRWYLGRHLAIELFLGFVLGCLCGIEILYFI</sequence>
<feature type="transmembrane region" description="Helical" evidence="1">
    <location>
        <begin position="37"/>
        <end position="57"/>
    </location>
</feature>
<evidence type="ECO:0000256" key="1">
    <source>
        <dbReference type="SAM" id="Phobius"/>
    </source>
</evidence>
<protein>
    <recommendedName>
        <fullName evidence="4">Phosphoesterase PA-phosphatase related protein</fullName>
    </recommendedName>
</protein>
<dbReference type="KEGG" id="camu:CA2015_2698"/>
<keyword evidence="1" id="KW-1133">Transmembrane helix</keyword>
<organism evidence="2 3">
    <name type="scientific">Cyclobacterium amurskyense</name>
    <dbReference type="NCBI Taxonomy" id="320787"/>
    <lineage>
        <taxon>Bacteria</taxon>
        <taxon>Pseudomonadati</taxon>
        <taxon>Bacteroidota</taxon>
        <taxon>Cytophagia</taxon>
        <taxon>Cytophagales</taxon>
        <taxon>Cyclobacteriaceae</taxon>
        <taxon>Cyclobacterium</taxon>
    </lineage>
</organism>
<feature type="transmembrane region" description="Helical" evidence="1">
    <location>
        <begin position="12"/>
        <end position="31"/>
    </location>
</feature>
<dbReference type="AlphaFoldDB" id="A0A0H4PGY8"/>
<proteinExistence type="predicted"/>
<dbReference type="Proteomes" id="UP000036520">
    <property type="component" value="Chromosome"/>
</dbReference>
<feature type="transmembrane region" description="Helical" evidence="1">
    <location>
        <begin position="78"/>
        <end position="96"/>
    </location>
</feature>
<keyword evidence="1" id="KW-0812">Transmembrane</keyword>
<keyword evidence="3" id="KW-1185">Reference proteome</keyword>